<evidence type="ECO:0000313" key="1">
    <source>
        <dbReference type="EMBL" id="AJD20080.1"/>
    </source>
</evidence>
<dbReference type="RefSeq" id="YP_009116667.1">
    <property type="nucleotide sequence ID" value="NC_026242.1"/>
</dbReference>
<proteinExistence type="predicted"/>
<name>A0A0B4VFB5_9VIRU</name>
<dbReference type="EMBL" id="KM610234">
    <property type="protein sequence ID" value="AJD20080.1"/>
    <property type="molecule type" value="Genomic_DNA"/>
</dbReference>
<organism evidence="1 2">
    <name type="scientific">Tipula oleracea nudivirus</name>
    <dbReference type="NCBI Taxonomy" id="1546257"/>
    <lineage>
        <taxon>Viruses</taxon>
        <taxon>Viruses incertae sedis</taxon>
        <taxon>Naldaviricetes</taxon>
        <taxon>Lefavirales</taxon>
        <taxon>Nudiviridae</taxon>
        <taxon>Deltanudivirus</taxon>
        <taxon>Deltanudivirus tipoleraceae</taxon>
    </lineage>
</organism>
<accession>A0A0B4VFB5</accession>
<keyword evidence="2" id="KW-1185">Reference proteome</keyword>
<dbReference type="KEGG" id="vg:22921734"/>
<reference evidence="1 2" key="1">
    <citation type="journal article" date="2015" name="J. Virol.">
        <title>The genome of the nucleopolyhedrosis-causing virus from Tipula oleracea sheds new light on the Nudiviridae family.</title>
        <authorList>
            <person name="Bezier A."/>
            <person name="Theze J."/>
            <person name="Gavory F."/>
            <person name="Gaillard J."/>
            <person name="Poulain J."/>
            <person name="Drezen J.M."/>
            <person name="Herniou E.A."/>
        </authorList>
    </citation>
    <scope>NUCLEOTIDE SEQUENCE [LARGE SCALE GENOMIC DNA]</scope>
    <source>
        <strain evidence="1">35</strain>
    </source>
</reference>
<protein>
    <submittedName>
        <fullName evidence="1">Uncharacterized protein</fullName>
    </submittedName>
</protein>
<dbReference type="OrthoDB" id="41453at10239"/>
<dbReference type="Proteomes" id="UP000201058">
    <property type="component" value="Segment"/>
</dbReference>
<evidence type="ECO:0000313" key="2">
    <source>
        <dbReference type="Proteomes" id="UP000201058"/>
    </source>
</evidence>
<dbReference type="GeneID" id="22921734"/>
<gene>
    <name evidence="1" type="ORF">TONV_020</name>
</gene>
<sequence>MIINQARVKETNIFRSHYYFCKTNQNGNGVPINLNGIVRYMYREYRGFGRYHFHQHDIKAFLKVEIFLYLNIIIINLDDILKYYLEPNNIKYTLQHINRNQIILNSNGFGSGSDNRVNETVECDVANEERQQYLISKKFKVYKIHSKTYSNELYAKNTTTPIFNVDHLNEEKSTIIFNNIIQRLSIISFIKHIDIKLGNNFSSLTYPILTSLFEEITTEIYTYININLDDKSSHRLRGLLLLITPSYFDFLMHMSIVEYFKSNVNEKIDEDIVNNNRLELKLKKLRS</sequence>